<dbReference type="PROSITE" id="PS50297">
    <property type="entry name" value="ANK_REP_REGION"/>
    <property type="match status" value="1"/>
</dbReference>
<dbReference type="PROSITE" id="PS50088">
    <property type="entry name" value="ANK_REPEAT"/>
    <property type="match status" value="1"/>
</dbReference>
<dbReference type="Pfam" id="PF12796">
    <property type="entry name" value="Ank_2"/>
    <property type="match status" value="1"/>
</dbReference>
<evidence type="ECO:0000313" key="6">
    <source>
        <dbReference type="Proteomes" id="UP001159427"/>
    </source>
</evidence>
<feature type="region of interest" description="Disordered" evidence="4">
    <location>
        <begin position="660"/>
        <end position="716"/>
    </location>
</feature>
<accession>A0ABN8SRJ9</accession>
<dbReference type="InterPro" id="IPR036770">
    <property type="entry name" value="Ankyrin_rpt-contain_sf"/>
</dbReference>
<evidence type="ECO:0000256" key="2">
    <source>
        <dbReference type="ARBA" id="ARBA00023043"/>
    </source>
</evidence>
<sequence>MAVEQDNNGIIQLLLSRKEINVDACDEYGHTPLKLAAEKGNQQTVKWLIEKGADITKADSDKNTPLHLAVARECKNSVALLLCYGAVSSLELENRHNETPKQLAKGNKGILDLLENPFKARQHLMEPTRPVVKEIGRGGSVEADSDRYPVTEQIVSQPTSTSLATVLSQATPGFQPTIMYVTTPQVTVKNEYHTKVGNGGYAAIGSHSRLHVGQSAMTTGVQPQLPSTGESSYIINMSGGHASIGDHSVTNVGTATPRTPSTTESIESPFGFPESRSGTNPVTASSGNPTESENISNTPEIPTAVPEVGSVGSSEQIAVATGSRGALSGSPVPETKNSGTPPGDSTDVNVPEKLPVSVPEAGSVGSSEQIAVATGSCVALCSPVPETKNSGSPSGNSADVQSVSEKLLASVPEEGSVRSISEKENAVKGLGTLSYPVTESNHPKTPTENSSDAADSPGRLPYPIPEENKKPELGELERAVCTSRTETTATTAGSQDAALSSIEGSVNCSSSERCTPLSGIGKKLNHRKASEESRATAHLQMQRTCRDEKITASASSAMQGPSNNIKLPLAGNTIPPTNRADELSNRLLGQCSISGPPPDHAFAAASNAVGEFKNSTAPSRRSSSKEAPHRKEKYVRGDSFPDSDVLVNQDQRQITESNQTTRVVGHSYQHRVGDGVGSENRSESAQNENSCVVPINSDPGDDTKGKERCDKDCNIM</sequence>
<dbReference type="EMBL" id="CALNXI010003437">
    <property type="protein sequence ID" value="CAH3193266.1"/>
    <property type="molecule type" value="Genomic_DNA"/>
</dbReference>
<reference evidence="5 6" key="1">
    <citation type="submission" date="2022-05" db="EMBL/GenBank/DDBJ databases">
        <authorList>
            <consortium name="Genoscope - CEA"/>
            <person name="William W."/>
        </authorList>
    </citation>
    <scope>NUCLEOTIDE SEQUENCE [LARGE SCALE GENOMIC DNA]</scope>
</reference>
<dbReference type="PANTHER" id="PTHR24171">
    <property type="entry name" value="ANKYRIN REPEAT DOMAIN-CONTAINING PROTEIN 39-RELATED"/>
    <property type="match status" value="1"/>
</dbReference>
<evidence type="ECO:0000256" key="4">
    <source>
        <dbReference type="SAM" id="MobiDB-lite"/>
    </source>
</evidence>
<evidence type="ECO:0000256" key="1">
    <source>
        <dbReference type="ARBA" id="ARBA00022737"/>
    </source>
</evidence>
<feature type="repeat" description="ANK" evidence="3">
    <location>
        <begin position="28"/>
        <end position="60"/>
    </location>
</feature>
<keyword evidence="6" id="KW-1185">Reference proteome</keyword>
<feature type="region of interest" description="Disordered" evidence="4">
    <location>
        <begin position="382"/>
        <end position="474"/>
    </location>
</feature>
<feature type="compositionally biased region" description="Basic and acidic residues" evidence="4">
    <location>
        <begin position="701"/>
        <end position="716"/>
    </location>
</feature>
<evidence type="ECO:0000256" key="3">
    <source>
        <dbReference type="PROSITE-ProRule" id="PRU00023"/>
    </source>
</evidence>
<feature type="compositionally biased region" description="Polar residues" evidence="4">
    <location>
        <begin position="387"/>
        <end position="404"/>
    </location>
</feature>
<feature type="compositionally biased region" description="Polar residues" evidence="4">
    <location>
        <begin position="276"/>
        <end position="300"/>
    </location>
</feature>
<comment type="caution">
    <text evidence="5">The sequence shown here is derived from an EMBL/GenBank/DDBJ whole genome shotgun (WGS) entry which is preliminary data.</text>
</comment>
<feature type="region of interest" description="Disordered" evidence="4">
    <location>
        <begin position="246"/>
        <end position="303"/>
    </location>
</feature>
<gene>
    <name evidence="5" type="ORF">PEVE_00025511</name>
</gene>
<feature type="compositionally biased region" description="Polar residues" evidence="4">
    <location>
        <begin position="435"/>
        <end position="453"/>
    </location>
</feature>
<name>A0ABN8SRJ9_9CNID</name>
<feature type="region of interest" description="Disordered" evidence="4">
    <location>
        <begin position="321"/>
        <end position="364"/>
    </location>
</feature>
<feature type="compositionally biased region" description="Polar residues" evidence="4">
    <location>
        <begin position="552"/>
        <end position="565"/>
    </location>
</feature>
<keyword evidence="2 3" id="KW-0040">ANK repeat</keyword>
<evidence type="ECO:0000313" key="5">
    <source>
        <dbReference type="EMBL" id="CAH3193266.1"/>
    </source>
</evidence>
<dbReference type="Gene3D" id="1.25.40.20">
    <property type="entry name" value="Ankyrin repeat-containing domain"/>
    <property type="match status" value="1"/>
</dbReference>
<proteinExistence type="predicted"/>
<dbReference type="SMART" id="SM00248">
    <property type="entry name" value="ANK"/>
    <property type="match status" value="2"/>
</dbReference>
<dbReference type="PANTHER" id="PTHR24171:SF10">
    <property type="entry name" value="ANKYRIN REPEAT DOMAIN-CONTAINING PROTEIN 29-LIKE"/>
    <property type="match status" value="1"/>
</dbReference>
<protein>
    <submittedName>
        <fullName evidence="5">Uncharacterized protein</fullName>
    </submittedName>
</protein>
<dbReference type="SUPFAM" id="SSF48403">
    <property type="entry name" value="Ankyrin repeat"/>
    <property type="match status" value="1"/>
</dbReference>
<dbReference type="Proteomes" id="UP001159427">
    <property type="component" value="Unassembled WGS sequence"/>
</dbReference>
<feature type="region of interest" description="Disordered" evidence="4">
    <location>
        <begin position="551"/>
        <end position="573"/>
    </location>
</feature>
<keyword evidence="1" id="KW-0677">Repeat</keyword>
<dbReference type="InterPro" id="IPR002110">
    <property type="entry name" value="Ankyrin_rpt"/>
</dbReference>
<feature type="region of interest" description="Disordered" evidence="4">
    <location>
        <begin position="611"/>
        <end position="645"/>
    </location>
</feature>
<feature type="compositionally biased region" description="Polar residues" evidence="4">
    <location>
        <begin position="248"/>
        <end position="266"/>
    </location>
</feature>
<organism evidence="5 6">
    <name type="scientific">Porites evermanni</name>
    <dbReference type="NCBI Taxonomy" id="104178"/>
    <lineage>
        <taxon>Eukaryota</taxon>
        <taxon>Metazoa</taxon>
        <taxon>Cnidaria</taxon>
        <taxon>Anthozoa</taxon>
        <taxon>Hexacorallia</taxon>
        <taxon>Scleractinia</taxon>
        <taxon>Fungiina</taxon>
        <taxon>Poritidae</taxon>
        <taxon>Porites</taxon>
    </lineage>
</organism>